<gene>
    <name evidence="1" type="ORF">GGR03_000672</name>
</gene>
<dbReference type="EMBL" id="JACIEM010000001">
    <property type="protein sequence ID" value="MBB4001625.1"/>
    <property type="molecule type" value="Genomic_DNA"/>
</dbReference>
<keyword evidence="2" id="KW-1185">Reference proteome</keyword>
<name>A0A7W6MN85_9HYPH</name>
<comment type="caution">
    <text evidence="1">The sequence shown here is derived from an EMBL/GenBank/DDBJ whole genome shotgun (WGS) entry which is preliminary data.</text>
</comment>
<reference evidence="1 2" key="1">
    <citation type="submission" date="2020-08" db="EMBL/GenBank/DDBJ databases">
        <title>Genomic Encyclopedia of Type Strains, Phase IV (KMG-IV): sequencing the most valuable type-strain genomes for metagenomic binning, comparative biology and taxonomic classification.</title>
        <authorList>
            <person name="Goeker M."/>
        </authorList>
    </citation>
    <scope>NUCLEOTIDE SEQUENCE [LARGE SCALE GENOMIC DNA]</scope>
    <source>
        <strain evidence="1 2">DSM 103570</strain>
    </source>
</reference>
<sequence>MGISGADVADQADLPSWPAALTVRLAAAYCGLTESGFRSLCPVPPLSFGQEGHRYLRVHLDRWLVSLPAEVAEATKKPEVSAVMQPNAYTPATLAKRWNCSETLVRNLIRRKELESFKFGGKLIRVSHKSVVAYEAAARVVPKAGT</sequence>
<accession>A0A7W6MN85</accession>
<dbReference type="Proteomes" id="UP000588647">
    <property type="component" value="Unassembled WGS sequence"/>
</dbReference>
<protein>
    <submittedName>
        <fullName evidence="1">Excisionase family DNA binding protein</fullName>
    </submittedName>
</protein>
<evidence type="ECO:0000313" key="2">
    <source>
        <dbReference type="Proteomes" id="UP000588647"/>
    </source>
</evidence>
<organism evidence="1 2">
    <name type="scientific">Aurantimonas endophytica</name>
    <dbReference type="NCBI Taxonomy" id="1522175"/>
    <lineage>
        <taxon>Bacteria</taxon>
        <taxon>Pseudomonadati</taxon>
        <taxon>Pseudomonadota</taxon>
        <taxon>Alphaproteobacteria</taxon>
        <taxon>Hyphomicrobiales</taxon>
        <taxon>Aurantimonadaceae</taxon>
        <taxon>Aurantimonas</taxon>
    </lineage>
</organism>
<evidence type="ECO:0000313" key="1">
    <source>
        <dbReference type="EMBL" id="MBB4001625.1"/>
    </source>
</evidence>
<dbReference type="RefSeq" id="WP_183206132.1">
    <property type="nucleotide sequence ID" value="NZ_JAAAMM010000001.1"/>
</dbReference>
<dbReference type="AlphaFoldDB" id="A0A7W6MN85"/>
<proteinExistence type="predicted"/>